<feature type="compositionally biased region" description="Basic and acidic residues" evidence="1">
    <location>
        <begin position="82"/>
        <end position="97"/>
    </location>
</feature>
<dbReference type="AlphaFoldDB" id="A0A0F7UHC2"/>
<feature type="region of interest" description="Disordered" evidence="1">
    <location>
        <begin position="69"/>
        <end position="97"/>
    </location>
</feature>
<accession>A0A0F7UHC2</accession>
<evidence type="ECO:0000256" key="1">
    <source>
        <dbReference type="SAM" id="MobiDB-lite"/>
    </source>
</evidence>
<sequence length="147" mass="16742">MKIAKRDLQSIIGDLRHEIRKQVRFQVYNVERQYMNTAKPQPRALLYSSGSFLPGPEAARFLEVKPRKETLPASPLTTPEFRQTDRVRPRQEEQGDGEIKLRDILSDIAAADRIPQPAAKKEIVLADGEVSQSSLIIWRACSFLGRE</sequence>
<organism evidence="2">
    <name type="scientific">Neospora caninum (strain Liverpool)</name>
    <dbReference type="NCBI Taxonomy" id="572307"/>
    <lineage>
        <taxon>Eukaryota</taxon>
        <taxon>Sar</taxon>
        <taxon>Alveolata</taxon>
        <taxon>Apicomplexa</taxon>
        <taxon>Conoidasida</taxon>
        <taxon>Coccidia</taxon>
        <taxon>Eucoccidiorida</taxon>
        <taxon>Eimeriorina</taxon>
        <taxon>Sarcocystidae</taxon>
        <taxon>Neospora</taxon>
    </lineage>
</organism>
<name>A0A0F7UHC2_NEOCL</name>
<evidence type="ECO:0000313" key="2">
    <source>
        <dbReference type="EMBL" id="CEL67672.1"/>
    </source>
</evidence>
<reference evidence="2" key="1">
    <citation type="journal article" date="2015" name="PLoS ONE">
        <title>Comprehensive Evaluation of Toxoplasma gondii VEG and Neospora caninum LIV Genomes with Tachyzoite Stage Transcriptome and Proteome Defines Novel Transcript Features.</title>
        <authorList>
            <person name="Ramaprasad A."/>
            <person name="Mourier T."/>
            <person name="Naeem R."/>
            <person name="Malas T.B."/>
            <person name="Moussa E."/>
            <person name="Panigrahi A."/>
            <person name="Vermont S.J."/>
            <person name="Otto T.D."/>
            <person name="Wastling J."/>
            <person name="Pain A."/>
        </authorList>
    </citation>
    <scope>NUCLEOTIDE SEQUENCE</scope>
    <source>
        <strain evidence="2">Liverpool</strain>
    </source>
</reference>
<protein>
    <submittedName>
        <fullName evidence="2">Uncharacterized protein</fullName>
    </submittedName>
</protein>
<gene>
    <name evidence="2" type="ORF">BN1204_034630</name>
</gene>
<dbReference type="EMBL" id="LN714483">
    <property type="protein sequence ID" value="CEL67672.1"/>
    <property type="molecule type" value="Genomic_DNA"/>
</dbReference>
<proteinExistence type="predicted"/>